<dbReference type="Proteomes" id="UP000004507">
    <property type="component" value="Unassembled WGS sequence"/>
</dbReference>
<gene>
    <name evidence="2" type="ORF">SKA53_01536</name>
</gene>
<evidence type="ECO:0000313" key="3">
    <source>
        <dbReference type="Proteomes" id="UP000004507"/>
    </source>
</evidence>
<reference evidence="2 3" key="1">
    <citation type="submission" date="2006-01" db="EMBL/GenBank/DDBJ databases">
        <authorList>
            <person name="Hagstrom A."/>
            <person name="Ferriera S."/>
            <person name="Johnson J."/>
            <person name="Kravitz S."/>
            <person name="Halpern A."/>
            <person name="Remington K."/>
            <person name="Beeson K."/>
            <person name="Tran B."/>
            <person name="Rogers Y.-H."/>
            <person name="Friedman R."/>
            <person name="Venter J.C."/>
        </authorList>
    </citation>
    <scope>NUCLEOTIDE SEQUENCE [LARGE SCALE GENOMIC DNA]</scope>
    <source>
        <strain evidence="2 3">SKA53</strain>
    </source>
</reference>
<accession>A3V3I0</accession>
<comment type="caution">
    <text evidence="2">The sequence shown here is derived from an EMBL/GenBank/DDBJ whole genome shotgun (WGS) entry which is preliminary data.</text>
</comment>
<organism evidence="2 3">
    <name type="scientific">Yoonia vestfoldensis SKA53</name>
    <dbReference type="NCBI Taxonomy" id="314232"/>
    <lineage>
        <taxon>Bacteria</taxon>
        <taxon>Pseudomonadati</taxon>
        <taxon>Pseudomonadota</taxon>
        <taxon>Alphaproteobacteria</taxon>
        <taxon>Rhodobacterales</taxon>
        <taxon>Paracoccaceae</taxon>
        <taxon>Yoonia</taxon>
    </lineage>
</organism>
<protein>
    <submittedName>
        <fullName evidence="2">Uncharacterized protein</fullName>
    </submittedName>
</protein>
<dbReference type="HOGENOM" id="CLU_3154512_0_0_5"/>
<sequence>MIRDHKGGRRLVSMQIPACEKLAMTFPFLMNGVVYIVMLDMYWRTRYK</sequence>
<proteinExistence type="predicted"/>
<name>A3V3I0_9RHOB</name>
<dbReference type="AlphaFoldDB" id="A3V3I0"/>
<keyword evidence="3" id="KW-1185">Reference proteome</keyword>
<feature type="transmembrane region" description="Helical" evidence="1">
    <location>
        <begin position="21"/>
        <end position="43"/>
    </location>
</feature>
<keyword evidence="1" id="KW-0472">Membrane</keyword>
<dbReference type="STRING" id="314232.SKA53_01536"/>
<evidence type="ECO:0000313" key="2">
    <source>
        <dbReference type="EMBL" id="EAQ07037.1"/>
    </source>
</evidence>
<keyword evidence="1" id="KW-0812">Transmembrane</keyword>
<dbReference type="EMBL" id="AAMS01000003">
    <property type="protein sequence ID" value="EAQ07037.1"/>
    <property type="molecule type" value="Genomic_DNA"/>
</dbReference>
<keyword evidence="1" id="KW-1133">Transmembrane helix</keyword>
<evidence type="ECO:0000256" key="1">
    <source>
        <dbReference type="SAM" id="Phobius"/>
    </source>
</evidence>